<evidence type="ECO:0000256" key="1">
    <source>
        <dbReference type="ARBA" id="ARBA00023015"/>
    </source>
</evidence>
<dbReference type="Proteomes" id="UP000545761">
    <property type="component" value="Unassembled WGS sequence"/>
</dbReference>
<feature type="domain" description="HTH gntR-type" evidence="5">
    <location>
        <begin position="14"/>
        <end position="82"/>
    </location>
</feature>
<evidence type="ECO:0000259" key="5">
    <source>
        <dbReference type="PROSITE" id="PS50949"/>
    </source>
</evidence>
<dbReference type="PANTHER" id="PTHR43537">
    <property type="entry name" value="TRANSCRIPTIONAL REGULATOR, GNTR FAMILY"/>
    <property type="match status" value="1"/>
</dbReference>
<dbReference type="RefSeq" id="WP_181656698.1">
    <property type="nucleotide sequence ID" value="NZ_JACEHE010000003.1"/>
</dbReference>
<dbReference type="AlphaFoldDB" id="A0A7W0DJ89"/>
<comment type="caution">
    <text evidence="6">The sequence shown here is derived from an EMBL/GenBank/DDBJ whole genome shotgun (WGS) entry which is preliminary data.</text>
</comment>
<dbReference type="SMART" id="SM00895">
    <property type="entry name" value="FCD"/>
    <property type="match status" value="1"/>
</dbReference>
<dbReference type="InterPro" id="IPR036388">
    <property type="entry name" value="WH-like_DNA-bd_sf"/>
</dbReference>
<dbReference type="Gene3D" id="1.10.10.10">
    <property type="entry name" value="Winged helix-like DNA-binding domain superfamily/Winged helix DNA-binding domain"/>
    <property type="match status" value="1"/>
</dbReference>
<keyword evidence="2" id="KW-0238">DNA-binding</keyword>
<evidence type="ECO:0000313" key="6">
    <source>
        <dbReference type="EMBL" id="MBA2945780.1"/>
    </source>
</evidence>
<dbReference type="GO" id="GO:0003700">
    <property type="term" value="F:DNA-binding transcription factor activity"/>
    <property type="evidence" value="ECO:0007669"/>
    <property type="project" value="InterPro"/>
</dbReference>
<keyword evidence="3" id="KW-0804">Transcription</keyword>
<dbReference type="SUPFAM" id="SSF48008">
    <property type="entry name" value="GntR ligand-binding domain-like"/>
    <property type="match status" value="1"/>
</dbReference>
<dbReference type="Pfam" id="PF00392">
    <property type="entry name" value="GntR"/>
    <property type="match status" value="1"/>
</dbReference>
<dbReference type="PROSITE" id="PS50949">
    <property type="entry name" value="HTH_GNTR"/>
    <property type="match status" value="1"/>
</dbReference>
<evidence type="ECO:0000256" key="4">
    <source>
        <dbReference type="SAM" id="MobiDB-lite"/>
    </source>
</evidence>
<evidence type="ECO:0000256" key="3">
    <source>
        <dbReference type="ARBA" id="ARBA00023163"/>
    </source>
</evidence>
<dbReference type="InterPro" id="IPR011711">
    <property type="entry name" value="GntR_C"/>
</dbReference>
<evidence type="ECO:0000256" key="2">
    <source>
        <dbReference type="ARBA" id="ARBA00023125"/>
    </source>
</evidence>
<dbReference type="InterPro" id="IPR036390">
    <property type="entry name" value="WH_DNA-bd_sf"/>
</dbReference>
<dbReference type="SUPFAM" id="SSF46785">
    <property type="entry name" value="Winged helix' DNA-binding domain"/>
    <property type="match status" value="1"/>
</dbReference>
<gene>
    <name evidence="6" type="ORF">H1D24_08140</name>
</gene>
<keyword evidence="1" id="KW-0805">Transcription regulation</keyword>
<evidence type="ECO:0000313" key="7">
    <source>
        <dbReference type="Proteomes" id="UP000545761"/>
    </source>
</evidence>
<protein>
    <submittedName>
        <fullName evidence="6">FadR family transcriptional regulator</fullName>
    </submittedName>
</protein>
<organism evidence="6 7">
    <name type="scientific">Streptomyces himalayensis subsp. himalayensis</name>
    <dbReference type="NCBI Taxonomy" id="2756131"/>
    <lineage>
        <taxon>Bacteria</taxon>
        <taxon>Bacillati</taxon>
        <taxon>Actinomycetota</taxon>
        <taxon>Actinomycetes</taxon>
        <taxon>Kitasatosporales</taxon>
        <taxon>Streptomycetaceae</taxon>
        <taxon>Streptomyces</taxon>
        <taxon>Streptomyces himalayensis</taxon>
    </lineage>
</organism>
<sequence>MAVAKVPPLRSRAHSVSDALVAHLEQLIALGELGPGDRLPAERELAESLSVSRTSLREALHQLEAKHLIERRQGRGTIVLAPPTQVDDLYARLADVAEDDRELANVAELRTVIEPKIAEFAAVRATSADLLQMDDILHATDENLLAAKSLELDIQFHLTLARASHNPLLTALTTMVSSWTTPVRKDSHSTRAGRRKSLAGHQAIRDAVETRDPVAASQAMIMHLADIDQVIRRTRHDGAASAEQD</sequence>
<dbReference type="SMART" id="SM00345">
    <property type="entry name" value="HTH_GNTR"/>
    <property type="match status" value="1"/>
</dbReference>
<accession>A0A7W0DJ89</accession>
<reference evidence="6 7" key="1">
    <citation type="submission" date="2020-07" db="EMBL/GenBank/DDBJ databases">
        <title>Streptomyces isolated from Indian soil.</title>
        <authorList>
            <person name="Mandal S."/>
            <person name="Maiti P.K."/>
        </authorList>
    </citation>
    <scope>NUCLEOTIDE SEQUENCE [LARGE SCALE GENOMIC DNA]</scope>
    <source>
        <strain evidence="6 7">PSKA28</strain>
    </source>
</reference>
<dbReference type="Gene3D" id="1.20.120.530">
    <property type="entry name" value="GntR ligand-binding domain-like"/>
    <property type="match status" value="1"/>
</dbReference>
<dbReference type="InterPro" id="IPR008920">
    <property type="entry name" value="TF_FadR/GntR_C"/>
</dbReference>
<dbReference type="CDD" id="cd07377">
    <property type="entry name" value="WHTH_GntR"/>
    <property type="match status" value="1"/>
</dbReference>
<dbReference type="InterPro" id="IPR000524">
    <property type="entry name" value="Tscrpt_reg_HTH_GntR"/>
</dbReference>
<feature type="region of interest" description="Disordered" evidence="4">
    <location>
        <begin position="181"/>
        <end position="202"/>
    </location>
</feature>
<dbReference type="Pfam" id="PF07729">
    <property type="entry name" value="FCD"/>
    <property type="match status" value="1"/>
</dbReference>
<proteinExistence type="predicted"/>
<name>A0A7W0DJ89_9ACTN</name>
<dbReference type="PANTHER" id="PTHR43537:SF5">
    <property type="entry name" value="UXU OPERON TRANSCRIPTIONAL REGULATOR"/>
    <property type="match status" value="1"/>
</dbReference>
<dbReference type="EMBL" id="JACEHE010000003">
    <property type="protein sequence ID" value="MBA2945780.1"/>
    <property type="molecule type" value="Genomic_DNA"/>
</dbReference>
<dbReference type="GO" id="GO:0003677">
    <property type="term" value="F:DNA binding"/>
    <property type="evidence" value="ECO:0007669"/>
    <property type="project" value="UniProtKB-KW"/>
</dbReference>
<dbReference type="PRINTS" id="PR00035">
    <property type="entry name" value="HTHGNTR"/>
</dbReference>